<organism evidence="1 2">
    <name type="scientific">Hymenobacter mucosus</name>
    <dbReference type="NCBI Taxonomy" id="1411120"/>
    <lineage>
        <taxon>Bacteria</taxon>
        <taxon>Pseudomonadati</taxon>
        <taxon>Bacteroidota</taxon>
        <taxon>Cytophagia</taxon>
        <taxon>Cytophagales</taxon>
        <taxon>Hymenobacteraceae</taxon>
        <taxon>Hymenobacter</taxon>
    </lineage>
</organism>
<name>A0A238YXE8_9BACT</name>
<proteinExistence type="predicted"/>
<reference evidence="2" key="1">
    <citation type="submission" date="2017-06" db="EMBL/GenBank/DDBJ databases">
        <authorList>
            <person name="Varghese N."/>
            <person name="Submissions S."/>
        </authorList>
    </citation>
    <scope>NUCLEOTIDE SEQUENCE [LARGE SCALE GENOMIC DNA]</scope>
    <source>
        <strain evidence="2">DSM 28041</strain>
    </source>
</reference>
<keyword evidence="2" id="KW-1185">Reference proteome</keyword>
<evidence type="ECO:0008006" key="3">
    <source>
        <dbReference type="Google" id="ProtNLM"/>
    </source>
</evidence>
<dbReference type="AlphaFoldDB" id="A0A238YXE8"/>
<evidence type="ECO:0000313" key="1">
    <source>
        <dbReference type="EMBL" id="SNR75946.1"/>
    </source>
</evidence>
<gene>
    <name evidence="1" type="ORF">SAMN06269173_106181</name>
</gene>
<evidence type="ECO:0000313" key="2">
    <source>
        <dbReference type="Proteomes" id="UP000198310"/>
    </source>
</evidence>
<sequence>MFNSLKKLLGLAASTPAEQQANSLPTEHITEQFRQRVKTESEAKVLALGGRICDWLPLLDAPELREVAEVCGRMSVLNALINISFQAPVAVISAWLAQENLLGHLSPEEAAILAKDNEQLTEQELTNLRWSMESLWAMMWATRMVPTLDPVKWCGDNMASLLPNLERGESNEKLAKLQALRPVAELYHMLDYYYRLHWYCVDERLHGRAAIVSESLIYERRKALEWIYNRQYAWDDVEMST</sequence>
<dbReference type="Proteomes" id="UP000198310">
    <property type="component" value="Unassembled WGS sequence"/>
</dbReference>
<accession>A0A238YXE8</accession>
<dbReference type="Pfam" id="PF14094">
    <property type="entry name" value="DUF4272"/>
    <property type="match status" value="1"/>
</dbReference>
<dbReference type="EMBL" id="FZNS01000006">
    <property type="protein sequence ID" value="SNR75946.1"/>
    <property type="molecule type" value="Genomic_DNA"/>
</dbReference>
<protein>
    <recommendedName>
        <fullName evidence="3">DUF4272 domain-containing protein</fullName>
    </recommendedName>
</protein>
<dbReference type="InterPro" id="IPR025368">
    <property type="entry name" value="DUF4272"/>
</dbReference>
<dbReference type="RefSeq" id="WP_089333270.1">
    <property type="nucleotide sequence ID" value="NZ_FZNS01000006.1"/>
</dbReference>